<protein>
    <recommendedName>
        <fullName evidence="2">LysM domain-containing protein</fullName>
    </recommendedName>
</protein>
<feature type="compositionally biased region" description="Low complexity" evidence="1">
    <location>
        <begin position="168"/>
        <end position="180"/>
    </location>
</feature>
<feature type="compositionally biased region" description="Pro residues" evidence="1">
    <location>
        <begin position="391"/>
        <end position="408"/>
    </location>
</feature>
<sequence>MASSAVACQAKCGGLHSTGPQLRTLKSQAAESFTLLSLERCRIGPSLEASPAAGWRHQKRRAKLGVVMTADLGQSTFPPLAALSLPFGKNAAAGRPAEPETQMHVVQRGQVMSKIAQLYETDLKTLHELNPGVALDYVRPKQTIVVPKLRAVATAGAAKGMDVPGICPPKGKAPPSKASPRQPVKVPAQSTPAAVAETGAVLDTITASGELQYVVQSGDSLFTIAERYGVSMTELVKLNKLHFKSTILPQQTLRIPANSKPQAAIVASVCPAPPPTCPVPSRKPQTGWAIGVGLALLGAAAAAYAYDLMKGKKLAAVEETQPPLPAAGFASPLAASTVDNTKTDSLQAAEIIAAVAAPRPTGETPVVPPPAEAAANPVVADEASVAQPPAAVAPPPAPVEAVAPPPSVSSPTATPLDPIVASTPAAETEATPAPLAPTELPAPSLPEAASADPPTPMAAPEGENGRAVKAPMVVLTSVTREAEKQQPELVKPEASASAVTVDTAEAPVPEVIASAVIEEAEVTPSLVIEDKKEAQNGAAAVESVVSAHKDEAASETSVSLTDILPDGLVPLETTDIAEKQPQPTDGQLGVGSSFCQEATITRALQGAYRAASQSLGPLHQTLAFVALSSGRIGLASEDFTWGSTAEAVVALRSTLPADCNLQGICTWGITGADGNGAGEEKEKEWAAVLLFSAQGRVVANGSTITTGSPRLAAEMAAEGLRAKAVGKKLKAVIIVSSPQTDAAAIDVVRDVIPGLPVYAISESKVPDSPGRPVALSKEWQVAPAGATSAVAPGISLVGITTEADFGGAFFATVVGQWLYGPKCTIEALPSTAKKEMATSGR</sequence>
<dbReference type="EMBL" id="DF237416">
    <property type="protein sequence ID" value="GAQ88887.1"/>
    <property type="molecule type" value="Genomic_DNA"/>
</dbReference>
<keyword evidence="4" id="KW-1185">Reference proteome</keyword>
<dbReference type="PANTHER" id="PTHR33734">
    <property type="entry name" value="LYSM DOMAIN-CONTAINING GPI-ANCHORED PROTEIN 2"/>
    <property type="match status" value="1"/>
</dbReference>
<evidence type="ECO:0000313" key="3">
    <source>
        <dbReference type="EMBL" id="GAQ88887.1"/>
    </source>
</evidence>
<name>A0A0U9HKJ1_KLENI</name>
<feature type="domain" description="LysM" evidence="2">
    <location>
        <begin position="211"/>
        <end position="255"/>
    </location>
</feature>
<feature type="domain" description="LysM" evidence="2">
    <location>
        <begin position="102"/>
        <end position="146"/>
    </location>
</feature>
<organism evidence="3 4">
    <name type="scientific">Klebsormidium nitens</name>
    <name type="common">Green alga</name>
    <name type="synonym">Ulothrix nitens</name>
    <dbReference type="NCBI Taxonomy" id="105231"/>
    <lineage>
        <taxon>Eukaryota</taxon>
        <taxon>Viridiplantae</taxon>
        <taxon>Streptophyta</taxon>
        <taxon>Klebsormidiophyceae</taxon>
        <taxon>Klebsormidiales</taxon>
        <taxon>Klebsormidiaceae</taxon>
        <taxon>Klebsormidium</taxon>
    </lineage>
</organism>
<evidence type="ECO:0000256" key="1">
    <source>
        <dbReference type="SAM" id="MobiDB-lite"/>
    </source>
</evidence>
<dbReference type="InterPro" id="IPR018392">
    <property type="entry name" value="LysM"/>
</dbReference>
<dbReference type="STRING" id="105231.A0A0U9HKJ1"/>
<dbReference type="AlphaFoldDB" id="A0A0U9HKJ1"/>
<dbReference type="OMA" id="PYNPHWW"/>
<feature type="compositionally biased region" description="Low complexity" evidence="1">
    <location>
        <begin position="372"/>
        <end position="390"/>
    </location>
</feature>
<dbReference type="SUPFAM" id="SSF54106">
    <property type="entry name" value="LysM domain"/>
    <property type="match status" value="2"/>
</dbReference>
<dbReference type="CDD" id="cd00118">
    <property type="entry name" value="LysM"/>
    <property type="match status" value="2"/>
</dbReference>
<gene>
    <name evidence="3" type="ORF">KFL_004670040</name>
</gene>
<evidence type="ECO:0000259" key="2">
    <source>
        <dbReference type="PROSITE" id="PS51782"/>
    </source>
</evidence>
<dbReference type="Gene3D" id="3.10.350.10">
    <property type="entry name" value="LysM domain"/>
    <property type="match status" value="2"/>
</dbReference>
<dbReference type="Proteomes" id="UP000054558">
    <property type="component" value="Unassembled WGS sequence"/>
</dbReference>
<feature type="compositionally biased region" description="Low complexity" evidence="1">
    <location>
        <begin position="409"/>
        <end position="452"/>
    </location>
</feature>
<dbReference type="PANTHER" id="PTHR33734:SF22">
    <property type="entry name" value="MEMBRANE-BOUND LYTIC MUREIN TRANSGLYCOSYLASE D"/>
    <property type="match status" value="1"/>
</dbReference>
<evidence type="ECO:0000313" key="4">
    <source>
        <dbReference type="Proteomes" id="UP000054558"/>
    </source>
</evidence>
<dbReference type="InterPro" id="IPR036779">
    <property type="entry name" value="LysM_dom_sf"/>
</dbReference>
<accession>A0A0U9HKJ1</accession>
<dbReference type="PROSITE" id="PS51782">
    <property type="entry name" value="LYSM"/>
    <property type="match status" value="2"/>
</dbReference>
<feature type="region of interest" description="Disordered" evidence="1">
    <location>
        <begin position="165"/>
        <end position="185"/>
    </location>
</feature>
<feature type="region of interest" description="Disordered" evidence="1">
    <location>
        <begin position="360"/>
        <end position="467"/>
    </location>
</feature>
<dbReference type="OrthoDB" id="2020647at2759"/>
<reference evidence="3 4" key="1">
    <citation type="journal article" date="2014" name="Nat. Commun.">
        <title>Klebsormidium flaccidum genome reveals primary factors for plant terrestrial adaptation.</title>
        <authorList>
            <person name="Hori K."/>
            <person name="Maruyama F."/>
            <person name="Fujisawa T."/>
            <person name="Togashi T."/>
            <person name="Yamamoto N."/>
            <person name="Seo M."/>
            <person name="Sato S."/>
            <person name="Yamada T."/>
            <person name="Mori H."/>
            <person name="Tajima N."/>
            <person name="Moriyama T."/>
            <person name="Ikeuchi M."/>
            <person name="Watanabe M."/>
            <person name="Wada H."/>
            <person name="Kobayashi K."/>
            <person name="Saito M."/>
            <person name="Masuda T."/>
            <person name="Sasaki-Sekimoto Y."/>
            <person name="Mashiguchi K."/>
            <person name="Awai K."/>
            <person name="Shimojima M."/>
            <person name="Masuda S."/>
            <person name="Iwai M."/>
            <person name="Nobusawa T."/>
            <person name="Narise T."/>
            <person name="Kondo S."/>
            <person name="Saito H."/>
            <person name="Sato R."/>
            <person name="Murakawa M."/>
            <person name="Ihara Y."/>
            <person name="Oshima-Yamada Y."/>
            <person name="Ohtaka K."/>
            <person name="Satoh M."/>
            <person name="Sonobe K."/>
            <person name="Ishii M."/>
            <person name="Ohtani R."/>
            <person name="Kanamori-Sato M."/>
            <person name="Honoki R."/>
            <person name="Miyazaki D."/>
            <person name="Mochizuki H."/>
            <person name="Umetsu J."/>
            <person name="Higashi K."/>
            <person name="Shibata D."/>
            <person name="Kamiya Y."/>
            <person name="Sato N."/>
            <person name="Nakamura Y."/>
            <person name="Tabata S."/>
            <person name="Ida S."/>
            <person name="Kurokawa K."/>
            <person name="Ohta H."/>
        </authorList>
    </citation>
    <scope>NUCLEOTIDE SEQUENCE [LARGE SCALE GENOMIC DNA]</scope>
    <source>
        <strain evidence="3 4">NIES-2285</strain>
    </source>
</reference>
<proteinExistence type="predicted"/>
<dbReference type="SMART" id="SM00257">
    <property type="entry name" value="LysM"/>
    <property type="match status" value="2"/>
</dbReference>
<dbReference type="Pfam" id="PF01476">
    <property type="entry name" value="LysM"/>
    <property type="match status" value="2"/>
</dbReference>